<dbReference type="InterPro" id="IPR036249">
    <property type="entry name" value="Thioredoxin-like_sf"/>
</dbReference>
<keyword evidence="4" id="KW-1015">Disulfide bond</keyword>
<dbReference type="EMBL" id="CP052909">
    <property type="protein sequence ID" value="QNJ97832.1"/>
    <property type="molecule type" value="Genomic_DNA"/>
</dbReference>
<evidence type="ECO:0000256" key="3">
    <source>
        <dbReference type="PIRSR" id="PIRSR603782-1"/>
    </source>
</evidence>
<proteinExistence type="inferred from homology"/>
<gene>
    <name evidence="7" type="ORF">ALE3EI_1267</name>
</gene>
<keyword evidence="5" id="KW-1133">Transmembrane helix</keyword>
<feature type="binding site" evidence="3">
    <location>
        <position position="94"/>
    </location>
    <ligand>
        <name>Cu cation</name>
        <dbReference type="ChEBI" id="CHEBI:23378"/>
    </ligand>
</feature>
<sequence length="225" mass="25496">MQSIAWRSKSIKPIEKFKMKKNYSYIGITFVILIFGIWAVPKIVDHFSEPDMAVIGEVPPFNFTNQNGNAISNSDYSGKVYVAEFFFTTCPSICPIMNRNMVIIQDEFYGNPNLGFASFSIDPAYDTPQVLKQYAENYKITSPNWHLLTGDKEEIFKLANEGFNLYVGEASEVEGGFEHSGFFALIDQDGKIRSRYDENGNPVIYYDGLEAEGIAMLIEDIKKLL</sequence>
<evidence type="ECO:0000259" key="6">
    <source>
        <dbReference type="PROSITE" id="PS51352"/>
    </source>
</evidence>
<feature type="binding site" evidence="3">
    <location>
        <position position="90"/>
    </location>
    <ligand>
        <name>Cu cation</name>
        <dbReference type="ChEBI" id="CHEBI:23378"/>
    </ligand>
</feature>
<keyword evidence="5" id="KW-0812">Transmembrane</keyword>
<protein>
    <submittedName>
        <fullName evidence="7">Photosynthetic protein synthase II</fullName>
    </submittedName>
</protein>
<dbReference type="KEGG" id="alti:ALE3EI_1267"/>
<keyword evidence="2 3" id="KW-0186">Copper</keyword>
<keyword evidence="3" id="KW-0479">Metal-binding</keyword>
<dbReference type="Gene3D" id="3.40.30.10">
    <property type="entry name" value="Glutaredoxin"/>
    <property type="match status" value="1"/>
</dbReference>
<keyword evidence="5" id="KW-0472">Membrane</keyword>
<dbReference type="AlphaFoldDB" id="A0A7G8PU16"/>
<accession>A0A7G8PU16</accession>
<dbReference type="PANTHER" id="PTHR12151">
    <property type="entry name" value="ELECTRON TRANSPORT PROTIN SCO1/SENC FAMILY MEMBER"/>
    <property type="match status" value="1"/>
</dbReference>
<feature type="transmembrane region" description="Helical" evidence="5">
    <location>
        <begin position="22"/>
        <end position="40"/>
    </location>
</feature>
<dbReference type="InterPro" id="IPR003782">
    <property type="entry name" value="SCO1/SenC"/>
</dbReference>
<evidence type="ECO:0000256" key="1">
    <source>
        <dbReference type="ARBA" id="ARBA00010996"/>
    </source>
</evidence>
<evidence type="ECO:0000313" key="8">
    <source>
        <dbReference type="Proteomes" id="UP000515514"/>
    </source>
</evidence>
<dbReference type="PANTHER" id="PTHR12151:SF25">
    <property type="entry name" value="LINALOOL DEHYDRATASE_ISOMERASE DOMAIN-CONTAINING PROTEIN"/>
    <property type="match status" value="1"/>
</dbReference>
<dbReference type="SUPFAM" id="SSF52833">
    <property type="entry name" value="Thioredoxin-like"/>
    <property type="match status" value="1"/>
</dbReference>
<feature type="domain" description="Thioredoxin" evidence="6">
    <location>
        <begin position="52"/>
        <end position="219"/>
    </location>
</feature>
<keyword evidence="8" id="KW-1185">Reference proteome</keyword>
<name>A0A7G8PU16_9FLAO</name>
<evidence type="ECO:0000313" key="7">
    <source>
        <dbReference type="EMBL" id="QNJ97832.1"/>
    </source>
</evidence>
<organism evidence="7 8">
    <name type="scientific">Constantimarinum furrinae</name>
    <dbReference type="NCBI Taxonomy" id="2562285"/>
    <lineage>
        <taxon>Bacteria</taxon>
        <taxon>Pseudomonadati</taxon>
        <taxon>Bacteroidota</taxon>
        <taxon>Flavobacteriia</taxon>
        <taxon>Flavobacteriales</taxon>
        <taxon>Flavobacteriaceae</taxon>
        <taxon>Altibacter/Constantimarinum group</taxon>
        <taxon>Constantimarinum</taxon>
    </lineage>
</organism>
<evidence type="ECO:0000256" key="4">
    <source>
        <dbReference type="PIRSR" id="PIRSR603782-2"/>
    </source>
</evidence>
<dbReference type="GO" id="GO:0046872">
    <property type="term" value="F:metal ion binding"/>
    <property type="evidence" value="ECO:0007669"/>
    <property type="project" value="UniProtKB-KW"/>
</dbReference>
<dbReference type="Pfam" id="PF02630">
    <property type="entry name" value="SCO1-SenC"/>
    <property type="match status" value="1"/>
</dbReference>
<feature type="disulfide bond" description="Redox-active" evidence="4">
    <location>
        <begin position="90"/>
        <end position="94"/>
    </location>
</feature>
<feature type="binding site" evidence="3">
    <location>
        <position position="179"/>
    </location>
    <ligand>
        <name>Cu cation</name>
        <dbReference type="ChEBI" id="CHEBI:23378"/>
    </ligand>
</feature>
<evidence type="ECO:0000256" key="2">
    <source>
        <dbReference type="ARBA" id="ARBA00023008"/>
    </source>
</evidence>
<comment type="similarity">
    <text evidence="1">Belongs to the SCO1/2 family.</text>
</comment>
<dbReference type="InterPro" id="IPR013766">
    <property type="entry name" value="Thioredoxin_domain"/>
</dbReference>
<dbReference type="Proteomes" id="UP000515514">
    <property type="component" value="Chromosome"/>
</dbReference>
<dbReference type="CDD" id="cd02968">
    <property type="entry name" value="SCO"/>
    <property type="match status" value="1"/>
</dbReference>
<evidence type="ECO:0000256" key="5">
    <source>
        <dbReference type="SAM" id="Phobius"/>
    </source>
</evidence>
<dbReference type="PROSITE" id="PS51352">
    <property type="entry name" value="THIOREDOXIN_2"/>
    <property type="match status" value="1"/>
</dbReference>
<reference evidence="7 8" key="1">
    <citation type="submission" date="2020-04" db="EMBL/GenBank/DDBJ databases">
        <title>Genome sequence of Altibacter aquimarinus strain ALE3EI.</title>
        <authorList>
            <person name="Oh H.-M."/>
            <person name="Jang D."/>
        </authorList>
    </citation>
    <scope>NUCLEOTIDE SEQUENCE [LARGE SCALE GENOMIC DNA]</scope>
    <source>
        <strain evidence="7 8">ALE3EI</strain>
    </source>
</reference>